<dbReference type="InterPro" id="IPR005135">
    <property type="entry name" value="Endo/exonuclease/phosphatase"/>
</dbReference>
<keyword evidence="1" id="KW-0479">Metal-binding</keyword>
<dbReference type="PANTHER" id="PTHR33116">
    <property type="entry name" value="REVERSE TRANSCRIPTASE ZINC-BINDING DOMAIN-CONTAINING PROTEIN-RELATED-RELATED"/>
    <property type="match status" value="1"/>
</dbReference>
<dbReference type="PANTHER" id="PTHR33116:SF86">
    <property type="entry name" value="REVERSE TRANSCRIPTASE DOMAIN-CONTAINING PROTEIN"/>
    <property type="match status" value="1"/>
</dbReference>
<dbReference type="InterPro" id="IPR044730">
    <property type="entry name" value="RNase_H-like_dom_plant"/>
</dbReference>
<proteinExistence type="predicted"/>
<feature type="domain" description="CCHC-type" evidence="2">
    <location>
        <begin position="131"/>
        <end position="144"/>
    </location>
</feature>
<dbReference type="Gene3D" id="3.30.420.10">
    <property type="entry name" value="Ribonuclease H-like superfamily/Ribonuclease H"/>
    <property type="match status" value="1"/>
</dbReference>
<dbReference type="EMBL" id="OIVN01001955">
    <property type="protein sequence ID" value="SPC99264.1"/>
    <property type="molecule type" value="Genomic_DNA"/>
</dbReference>
<name>A0A2N9GJA4_FAGSY</name>
<sequence length="1342" mass="151169">MDKLVAKTRKLGWSQLAVNLDAEPEAEEKAKLLLLGKILSTKIFSKIFWSKVHGLPLNRQFDSSVREIRRMIGEVLDVDLIGSGVGSCKRFVRVRVRLDIHRPLPTGFPLNREPIHPLWIPFKFEKLGSFCYGCGILGHDIKDCVDVEVQKLWRERVMLGIHGSWLRSEVSEFQPRIDLDKLENRDRSECIRPDAAGPSIPKTQTQSPWISAVQLVRGAWKDLENNEVVDQSMNLVEASTAGGDELQRAEGREVTVVGEMTEPGGLDEIGANKVMSFHIDFEESLVRSTENELIQLNPNQVVGSSSTIPPNCYSDVAHTITLNSDDGPNGRGGEPKPAPTFLMRILAWNCRGAGRAPTVRTISALSHSEGPDVLFLAETKIASPKLESLNRRLGFSRFFGVDCIGKAGGLALFWKHGVDLEVIFSNNNIIAALVYSDPPEISWLLITVHGPPYLAKRKKFWEFMEYLIDCFSGHWLVIGDLNSTASNFDKRGGNQKGECSSRSFRNFVDNVGAIDLGFSGPQYTWTNKRSGWANIRSRLDRGICNSEWLTLFPKAGVRHLTARNSDHNPIILDTHLESSKGVRPFQFEAMWVRDPSSHEVVENAWYDPLEGAHDMVLAKKVQKVRKGFIVWNKQVFGFSKARIKEIESKIGQIQDLPPTKENLELEAALHLEANEWMEREEIKWKQKSRELWLKEGDRNSKFFHLSTLIRRRRNFIAEIHLDNGHWIHSREDIETYFKDEFQKLFSSSNPQIPPLLECLTTPSITELENAELIKIPEPSEIRKIIWEMHPLKAPGPDGLPGLSPGGPSISMLSYADDVILFCGAKVANVEALMTCVNTFCSWSGLSINIDKSGMFSSKGVHPQFSRQIRNMWGFKQLTREVKYLGLPMFLSSSKIKDFSFLKDKLRARVSGWKSKCLSWAGRATLIKSVAQATPIYGMSVFKLPKGLCADLDAIVRKFWWSPRTEGNSFFTPIAWSSLCKPFSDGGLGFRKFERFNEAMLSKLAWWILSDQDSFCVKVLRGKYKVRSNWLHCSPAKSSSFAWKGIESTRSLLAKGACHLVGNGVNTLVWEDPWIPDLPGNGWDMDKLSLYFDDNTVAAILNIPSNNWDIQDSWIWLHDPNGQLTVKSAFKELNNNYGQVTSAIQLIETLITPPDCFKLEKAEVEQFIVMGAIIFDQLWKIRNAKIHEAKDADAAIINQQIHSRFKEFWAGKKPKSETLHSFVPQPIKISWTAPSLGTIKVNCDAAIGPNFSSIAVVARDWRGNLVLALSKKAKTTIPLQAEAEAILWAIQLAGDNCWPSVIFESDSLICIDALHENNPGWSFSWTKREVNVAPHILARSEPS</sequence>
<keyword evidence="1" id="KW-0862">Zinc</keyword>
<gene>
    <name evidence="3" type="ORF">FSB_LOCUS27146</name>
</gene>
<dbReference type="InterPro" id="IPR036397">
    <property type="entry name" value="RNaseH_sf"/>
</dbReference>
<dbReference type="SUPFAM" id="SSF56219">
    <property type="entry name" value="DNase I-like"/>
    <property type="match status" value="1"/>
</dbReference>
<dbReference type="GO" id="GO:0003676">
    <property type="term" value="F:nucleic acid binding"/>
    <property type="evidence" value="ECO:0007669"/>
    <property type="project" value="InterPro"/>
</dbReference>
<dbReference type="PROSITE" id="PS50158">
    <property type="entry name" value="ZF_CCHC"/>
    <property type="match status" value="1"/>
</dbReference>
<dbReference type="GO" id="GO:0004523">
    <property type="term" value="F:RNA-DNA hybrid ribonuclease activity"/>
    <property type="evidence" value="ECO:0007669"/>
    <property type="project" value="InterPro"/>
</dbReference>
<evidence type="ECO:0000313" key="3">
    <source>
        <dbReference type="EMBL" id="SPC99264.1"/>
    </source>
</evidence>
<reference evidence="3" key="1">
    <citation type="submission" date="2018-02" db="EMBL/GenBank/DDBJ databases">
        <authorList>
            <person name="Cohen D.B."/>
            <person name="Kent A.D."/>
        </authorList>
    </citation>
    <scope>NUCLEOTIDE SEQUENCE</scope>
</reference>
<accession>A0A2N9GJA4</accession>
<protein>
    <recommendedName>
        <fullName evidence="2">CCHC-type domain-containing protein</fullName>
    </recommendedName>
</protein>
<dbReference type="InterPro" id="IPR001878">
    <property type="entry name" value="Znf_CCHC"/>
</dbReference>
<dbReference type="Pfam" id="PF13456">
    <property type="entry name" value="RVT_3"/>
    <property type="match status" value="1"/>
</dbReference>
<keyword evidence="1" id="KW-0863">Zinc-finger</keyword>
<dbReference type="InterPro" id="IPR025836">
    <property type="entry name" value="Zn_knuckle_CX2CX4HX4C"/>
</dbReference>
<organism evidence="3">
    <name type="scientific">Fagus sylvatica</name>
    <name type="common">Beechnut</name>
    <dbReference type="NCBI Taxonomy" id="28930"/>
    <lineage>
        <taxon>Eukaryota</taxon>
        <taxon>Viridiplantae</taxon>
        <taxon>Streptophyta</taxon>
        <taxon>Embryophyta</taxon>
        <taxon>Tracheophyta</taxon>
        <taxon>Spermatophyta</taxon>
        <taxon>Magnoliopsida</taxon>
        <taxon>eudicotyledons</taxon>
        <taxon>Gunneridae</taxon>
        <taxon>Pentapetalae</taxon>
        <taxon>rosids</taxon>
        <taxon>fabids</taxon>
        <taxon>Fagales</taxon>
        <taxon>Fagaceae</taxon>
        <taxon>Fagus</taxon>
    </lineage>
</organism>
<dbReference type="Gene3D" id="3.60.10.10">
    <property type="entry name" value="Endonuclease/exonuclease/phosphatase"/>
    <property type="match status" value="1"/>
</dbReference>
<dbReference type="Pfam" id="PF14392">
    <property type="entry name" value="zf-CCHC_4"/>
    <property type="match status" value="1"/>
</dbReference>
<evidence type="ECO:0000259" key="2">
    <source>
        <dbReference type="PROSITE" id="PS50158"/>
    </source>
</evidence>
<dbReference type="SUPFAM" id="SSF53098">
    <property type="entry name" value="Ribonuclease H-like"/>
    <property type="match status" value="1"/>
</dbReference>
<dbReference type="Pfam" id="PF03372">
    <property type="entry name" value="Exo_endo_phos"/>
    <property type="match status" value="1"/>
</dbReference>
<evidence type="ECO:0000256" key="1">
    <source>
        <dbReference type="PROSITE-ProRule" id="PRU00047"/>
    </source>
</evidence>
<dbReference type="InterPro" id="IPR036691">
    <property type="entry name" value="Endo/exonu/phosph_ase_sf"/>
</dbReference>
<dbReference type="GO" id="GO:0008270">
    <property type="term" value="F:zinc ion binding"/>
    <property type="evidence" value="ECO:0007669"/>
    <property type="project" value="UniProtKB-KW"/>
</dbReference>
<dbReference type="InterPro" id="IPR012337">
    <property type="entry name" value="RNaseH-like_sf"/>
</dbReference>
<dbReference type="CDD" id="cd06222">
    <property type="entry name" value="RNase_H_like"/>
    <property type="match status" value="1"/>
</dbReference>
<dbReference type="InterPro" id="IPR002156">
    <property type="entry name" value="RNaseH_domain"/>
</dbReference>